<sequence>MKILATVLAILALALVDLTNAERVLGAYIFQRHGDRTAKALAPTKLTDLGYTEEYLSGNFFNNRYISTGSAYHVEGISPKIVDLTQITASAPQDSVIQNSGQAFLQGLYPQVGSAANETLRNGSIIQSPLNGYQLIPMSGVRSGSGAENNAWLQSTSSCANAEVSSNNYFDSASYKELLSSTYKMYQSLAPFVGKNMKPSQLTYKNAYTIWDLLHVTSIHGSSITTLPSTQEMQQLFVLANTHEYNLAYSSNDTMRALAGMTLAGEVMSALNKIITSGGTSKLNVQFGAYSTFLSYFGLAGLGAENVNFTGIPNYASSMTWELVTNVTGTGMPPQSAIGIRFMFHNGTSIPGSTQLQAYPLFGLSATTIPWTQFVSYTNKFAISTLDQWCHSCGNTTGICATGASASTHASSSSSSSGGMSLAVAGVIGAMVTLGVLAALTALIMFVFGLRLVRKSTLAACSRDSEISTTAPDLKRPSA</sequence>
<reference evidence="5" key="1">
    <citation type="journal article" date="2017" name="Nat. Microbiol.">
        <title>Global analysis of biosynthetic gene clusters reveals vast potential of secondary metabolite production in Penicillium species.</title>
        <authorList>
            <person name="Nielsen J.C."/>
            <person name="Grijseels S."/>
            <person name="Prigent S."/>
            <person name="Ji B."/>
            <person name="Dainat J."/>
            <person name="Nielsen K.F."/>
            <person name="Frisvad J.C."/>
            <person name="Workman M."/>
            <person name="Nielsen J."/>
        </authorList>
    </citation>
    <scope>NUCLEOTIDE SEQUENCE [LARGE SCALE GENOMIC DNA]</scope>
    <source>
        <strain evidence="5">IBT 11843</strain>
    </source>
</reference>
<dbReference type="OMA" id="YIFHRHG"/>
<dbReference type="Gene3D" id="3.40.50.1240">
    <property type="entry name" value="Phosphoglycerate mutase-like"/>
    <property type="match status" value="1"/>
</dbReference>
<dbReference type="SUPFAM" id="SSF53254">
    <property type="entry name" value="Phosphoglycerate mutase-like"/>
    <property type="match status" value="1"/>
</dbReference>
<dbReference type="InterPro" id="IPR029033">
    <property type="entry name" value="His_PPase_superfam"/>
</dbReference>
<protein>
    <submittedName>
        <fullName evidence="4">Uncharacterized protein</fullName>
    </submittedName>
</protein>
<keyword evidence="2" id="KW-0472">Membrane</keyword>
<feature type="transmembrane region" description="Helical" evidence="2">
    <location>
        <begin position="422"/>
        <end position="448"/>
    </location>
</feature>
<name>A0A1V6PC98_PENDC</name>
<accession>A0A1V6PC98</accession>
<dbReference type="STRING" id="69771.A0A1V6PC98"/>
<evidence type="ECO:0000256" key="3">
    <source>
        <dbReference type="SAM" id="SignalP"/>
    </source>
</evidence>
<dbReference type="AlphaFoldDB" id="A0A1V6PC98"/>
<feature type="chain" id="PRO_5013365676" evidence="3">
    <location>
        <begin position="22"/>
        <end position="479"/>
    </location>
</feature>
<dbReference type="PANTHER" id="PTHR11567:SF142">
    <property type="entry name" value="PHOSPHOGLYCERATE MUTASE-LIKE PROTEIN"/>
    <property type="match status" value="1"/>
</dbReference>
<comment type="caution">
    <text evidence="4">The sequence shown here is derived from an EMBL/GenBank/DDBJ whole genome shotgun (WGS) entry which is preliminary data.</text>
</comment>
<dbReference type="Pfam" id="PF00328">
    <property type="entry name" value="His_Phos_2"/>
    <property type="match status" value="1"/>
</dbReference>
<dbReference type="InterPro" id="IPR050645">
    <property type="entry name" value="Histidine_acid_phosphatase"/>
</dbReference>
<keyword evidence="2" id="KW-0812">Transmembrane</keyword>
<evidence type="ECO:0000313" key="4">
    <source>
        <dbReference type="EMBL" id="OQD74136.1"/>
    </source>
</evidence>
<keyword evidence="2" id="KW-1133">Transmembrane helix</keyword>
<dbReference type="InterPro" id="IPR000560">
    <property type="entry name" value="His_Pase_clade-2"/>
</dbReference>
<proteinExistence type="inferred from homology"/>
<gene>
    <name evidence="4" type="ORF">PENDEC_c012G03742</name>
</gene>
<evidence type="ECO:0000313" key="5">
    <source>
        <dbReference type="Proteomes" id="UP000191522"/>
    </source>
</evidence>
<evidence type="ECO:0000256" key="1">
    <source>
        <dbReference type="ARBA" id="ARBA00005375"/>
    </source>
</evidence>
<dbReference type="OrthoDB" id="258392at2759"/>
<feature type="signal peptide" evidence="3">
    <location>
        <begin position="1"/>
        <end position="21"/>
    </location>
</feature>
<keyword evidence="5" id="KW-1185">Reference proteome</keyword>
<dbReference type="PANTHER" id="PTHR11567">
    <property type="entry name" value="ACID PHOSPHATASE-RELATED"/>
    <property type="match status" value="1"/>
</dbReference>
<organism evidence="4 5">
    <name type="scientific">Penicillium decumbens</name>
    <dbReference type="NCBI Taxonomy" id="69771"/>
    <lineage>
        <taxon>Eukaryota</taxon>
        <taxon>Fungi</taxon>
        <taxon>Dikarya</taxon>
        <taxon>Ascomycota</taxon>
        <taxon>Pezizomycotina</taxon>
        <taxon>Eurotiomycetes</taxon>
        <taxon>Eurotiomycetidae</taxon>
        <taxon>Eurotiales</taxon>
        <taxon>Aspergillaceae</taxon>
        <taxon>Penicillium</taxon>
    </lineage>
</organism>
<dbReference type="Proteomes" id="UP000191522">
    <property type="component" value="Unassembled WGS sequence"/>
</dbReference>
<evidence type="ECO:0000256" key="2">
    <source>
        <dbReference type="SAM" id="Phobius"/>
    </source>
</evidence>
<keyword evidence="3" id="KW-0732">Signal</keyword>
<dbReference type="EMBL" id="MDYL01000012">
    <property type="protein sequence ID" value="OQD74136.1"/>
    <property type="molecule type" value="Genomic_DNA"/>
</dbReference>
<comment type="similarity">
    <text evidence="1">Belongs to the histidine acid phosphatase family.</text>
</comment>
<dbReference type="GO" id="GO:0016791">
    <property type="term" value="F:phosphatase activity"/>
    <property type="evidence" value="ECO:0007669"/>
    <property type="project" value="TreeGrafter"/>
</dbReference>